<accession>A0A975AHS9</accession>
<evidence type="ECO:0000256" key="8">
    <source>
        <dbReference type="ARBA" id="ARBA00023136"/>
    </source>
</evidence>
<dbReference type="GO" id="GO:0016036">
    <property type="term" value="P:cellular response to phosphate starvation"/>
    <property type="evidence" value="ECO:0007669"/>
    <property type="project" value="TreeGrafter"/>
</dbReference>
<dbReference type="InterPro" id="IPR003661">
    <property type="entry name" value="HisK_dim/P_dom"/>
</dbReference>
<dbReference type="CDD" id="cd00082">
    <property type="entry name" value="HisKA"/>
    <property type="match status" value="1"/>
</dbReference>
<dbReference type="RefSeq" id="WP_207300108.1">
    <property type="nucleotide sequence ID" value="NZ_CP071444.1"/>
</dbReference>
<dbReference type="Gene3D" id="3.30.565.10">
    <property type="entry name" value="Histidine kinase-like ATPase, C-terminal domain"/>
    <property type="match status" value="1"/>
</dbReference>
<dbReference type="InterPro" id="IPR003660">
    <property type="entry name" value="HAMP_dom"/>
</dbReference>
<evidence type="ECO:0000256" key="1">
    <source>
        <dbReference type="ARBA" id="ARBA00000085"/>
    </source>
</evidence>
<dbReference type="KEGG" id="alka:J0B03_01355"/>
<dbReference type="SUPFAM" id="SSF158472">
    <property type="entry name" value="HAMP domain-like"/>
    <property type="match status" value="1"/>
</dbReference>
<evidence type="ECO:0000259" key="12">
    <source>
        <dbReference type="PROSITE" id="PS50885"/>
    </source>
</evidence>
<dbReference type="InterPro" id="IPR005467">
    <property type="entry name" value="His_kinase_dom"/>
</dbReference>
<dbReference type="EMBL" id="CP071444">
    <property type="protein sequence ID" value="QSX08767.1"/>
    <property type="molecule type" value="Genomic_DNA"/>
</dbReference>
<dbReference type="Pfam" id="PF02518">
    <property type="entry name" value="HATPase_c"/>
    <property type="match status" value="1"/>
</dbReference>
<dbReference type="SUPFAM" id="SSF55785">
    <property type="entry name" value="PYP-like sensor domain (PAS domain)"/>
    <property type="match status" value="1"/>
</dbReference>
<gene>
    <name evidence="13" type="ORF">J0B03_01355</name>
</gene>
<keyword evidence="10" id="KW-0812">Transmembrane</keyword>
<dbReference type="SUPFAM" id="SSF55874">
    <property type="entry name" value="ATPase domain of HSP90 chaperone/DNA topoisomerase II/histidine kinase"/>
    <property type="match status" value="1"/>
</dbReference>
<dbReference type="SMART" id="SM00304">
    <property type="entry name" value="HAMP"/>
    <property type="match status" value="1"/>
</dbReference>
<feature type="transmembrane region" description="Helical" evidence="10">
    <location>
        <begin position="6"/>
        <end position="25"/>
    </location>
</feature>
<dbReference type="PANTHER" id="PTHR45453:SF1">
    <property type="entry name" value="PHOSPHATE REGULON SENSOR PROTEIN PHOR"/>
    <property type="match status" value="1"/>
</dbReference>
<keyword evidence="8 10" id="KW-0472">Membrane</keyword>
<dbReference type="AlphaFoldDB" id="A0A975AHS9"/>
<keyword evidence="14" id="KW-1185">Reference proteome</keyword>
<dbReference type="InterPro" id="IPR050351">
    <property type="entry name" value="BphY/WalK/GraS-like"/>
</dbReference>
<comment type="catalytic activity">
    <reaction evidence="1">
        <text>ATP + protein L-histidine = ADP + protein N-phospho-L-histidine.</text>
        <dbReference type="EC" id="2.7.13.3"/>
    </reaction>
</comment>
<dbReference type="FunFam" id="3.30.565.10:FF:000006">
    <property type="entry name" value="Sensor histidine kinase WalK"/>
    <property type="match status" value="1"/>
</dbReference>
<dbReference type="InterPro" id="IPR036890">
    <property type="entry name" value="HATPase_C_sf"/>
</dbReference>
<dbReference type="SUPFAM" id="SSF47384">
    <property type="entry name" value="Homodimeric domain of signal transducing histidine kinase"/>
    <property type="match status" value="1"/>
</dbReference>
<keyword evidence="7" id="KW-0902">Two-component regulatory system</keyword>
<evidence type="ECO:0000256" key="10">
    <source>
        <dbReference type="SAM" id="Phobius"/>
    </source>
</evidence>
<evidence type="ECO:0000256" key="3">
    <source>
        <dbReference type="ARBA" id="ARBA00012438"/>
    </source>
</evidence>
<dbReference type="Gene3D" id="1.10.287.130">
    <property type="match status" value="1"/>
</dbReference>
<dbReference type="InterPro" id="IPR004358">
    <property type="entry name" value="Sig_transdc_His_kin-like_C"/>
</dbReference>
<dbReference type="Gene3D" id="3.30.450.20">
    <property type="entry name" value="PAS domain"/>
    <property type="match status" value="1"/>
</dbReference>
<dbReference type="InterPro" id="IPR000014">
    <property type="entry name" value="PAS"/>
</dbReference>
<dbReference type="Proteomes" id="UP000663499">
    <property type="component" value="Chromosome"/>
</dbReference>
<dbReference type="InterPro" id="IPR036097">
    <property type="entry name" value="HisK_dim/P_sf"/>
</dbReference>
<dbReference type="Gene3D" id="6.10.340.10">
    <property type="match status" value="1"/>
</dbReference>
<dbReference type="Pfam" id="PF00672">
    <property type="entry name" value="HAMP"/>
    <property type="match status" value="1"/>
</dbReference>
<evidence type="ECO:0000256" key="4">
    <source>
        <dbReference type="ARBA" id="ARBA00022553"/>
    </source>
</evidence>
<dbReference type="PANTHER" id="PTHR45453">
    <property type="entry name" value="PHOSPHATE REGULON SENSOR PROTEIN PHOR"/>
    <property type="match status" value="1"/>
</dbReference>
<evidence type="ECO:0000256" key="7">
    <source>
        <dbReference type="ARBA" id="ARBA00023012"/>
    </source>
</evidence>
<keyword evidence="9" id="KW-0175">Coiled coil</keyword>
<evidence type="ECO:0000256" key="2">
    <source>
        <dbReference type="ARBA" id="ARBA00004370"/>
    </source>
</evidence>
<dbReference type="CDD" id="cd00075">
    <property type="entry name" value="HATPase"/>
    <property type="match status" value="1"/>
</dbReference>
<dbReference type="GO" id="GO:0000155">
    <property type="term" value="F:phosphorelay sensor kinase activity"/>
    <property type="evidence" value="ECO:0007669"/>
    <property type="project" value="InterPro"/>
</dbReference>
<keyword evidence="6" id="KW-0418">Kinase</keyword>
<feature type="coiled-coil region" evidence="9">
    <location>
        <begin position="222"/>
        <end position="249"/>
    </location>
</feature>
<dbReference type="Pfam" id="PF00512">
    <property type="entry name" value="HisKA"/>
    <property type="match status" value="1"/>
</dbReference>
<dbReference type="PROSITE" id="PS50109">
    <property type="entry name" value="HIS_KIN"/>
    <property type="match status" value="1"/>
</dbReference>
<comment type="subcellular location">
    <subcellularLocation>
        <location evidence="2">Membrane</location>
    </subcellularLocation>
</comment>
<name>A0A975AHS9_9FIRM</name>
<evidence type="ECO:0000313" key="14">
    <source>
        <dbReference type="Proteomes" id="UP000663499"/>
    </source>
</evidence>
<evidence type="ECO:0000256" key="5">
    <source>
        <dbReference type="ARBA" id="ARBA00022679"/>
    </source>
</evidence>
<dbReference type="FunFam" id="1.10.287.130:FF:000001">
    <property type="entry name" value="Two-component sensor histidine kinase"/>
    <property type="match status" value="1"/>
</dbReference>
<feature type="domain" description="HAMP" evidence="12">
    <location>
        <begin position="185"/>
        <end position="237"/>
    </location>
</feature>
<evidence type="ECO:0000259" key="11">
    <source>
        <dbReference type="PROSITE" id="PS50109"/>
    </source>
</evidence>
<dbReference type="GO" id="GO:0004721">
    <property type="term" value="F:phosphoprotein phosphatase activity"/>
    <property type="evidence" value="ECO:0007669"/>
    <property type="project" value="TreeGrafter"/>
</dbReference>
<dbReference type="Pfam" id="PF16736">
    <property type="entry name" value="sCache_like"/>
    <property type="match status" value="1"/>
</dbReference>
<organism evidence="13 14">
    <name type="scientific">Alkalibacter rhizosphaerae</name>
    <dbReference type="NCBI Taxonomy" id="2815577"/>
    <lineage>
        <taxon>Bacteria</taxon>
        <taxon>Bacillati</taxon>
        <taxon>Bacillota</taxon>
        <taxon>Clostridia</taxon>
        <taxon>Eubacteriales</taxon>
        <taxon>Eubacteriaceae</taxon>
        <taxon>Alkalibacter</taxon>
    </lineage>
</organism>
<dbReference type="NCBIfam" id="TIGR00229">
    <property type="entry name" value="sensory_box"/>
    <property type="match status" value="1"/>
</dbReference>
<proteinExistence type="predicted"/>
<evidence type="ECO:0000313" key="13">
    <source>
        <dbReference type="EMBL" id="QSX08767.1"/>
    </source>
</evidence>
<dbReference type="InterPro" id="IPR031967">
    <property type="entry name" value="PhoR_single_Cache-like_dom"/>
</dbReference>
<dbReference type="InterPro" id="IPR003594">
    <property type="entry name" value="HATPase_dom"/>
</dbReference>
<evidence type="ECO:0000256" key="6">
    <source>
        <dbReference type="ARBA" id="ARBA00022777"/>
    </source>
</evidence>
<dbReference type="GO" id="GO:0005886">
    <property type="term" value="C:plasma membrane"/>
    <property type="evidence" value="ECO:0007669"/>
    <property type="project" value="TreeGrafter"/>
</dbReference>
<keyword evidence="5" id="KW-0808">Transferase</keyword>
<dbReference type="CDD" id="cd00130">
    <property type="entry name" value="PAS"/>
    <property type="match status" value="1"/>
</dbReference>
<feature type="transmembrane region" description="Helical" evidence="10">
    <location>
        <begin position="165"/>
        <end position="184"/>
    </location>
</feature>
<dbReference type="SMART" id="SM00388">
    <property type="entry name" value="HisKA"/>
    <property type="match status" value="1"/>
</dbReference>
<dbReference type="CDD" id="cd06225">
    <property type="entry name" value="HAMP"/>
    <property type="match status" value="1"/>
</dbReference>
<dbReference type="InterPro" id="IPR035965">
    <property type="entry name" value="PAS-like_dom_sf"/>
</dbReference>
<feature type="domain" description="Histidine kinase" evidence="11">
    <location>
        <begin position="366"/>
        <end position="585"/>
    </location>
</feature>
<keyword evidence="10" id="KW-1133">Transmembrane helix</keyword>
<protein>
    <recommendedName>
        <fullName evidence="3">histidine kinase</fullName>
        <ecNumber evidence="3">2.7.13.3</ecNumber>
    </recommendedName>
</protein>
<dbReference type="PROSITE" id="PS50885">
    <property type="entry name" value="HAMP"/>
    <property type="match status" value="1"/>
</dbReference>
<reference evidence="13" key="1">
    <citation type="submission" date="2021-03" db="EMBL/GenBank/DDBJ databases">
        <title>Alkalibacter marinus sp. nov., isolated from tidal flat sediment.</title>
        <authorList>
            <person name="Namirimu T."/>
            <person name="Yang J.-A."/>
            <person name="Yang S.-H."/>
            <person name="Kim Y.-J."/>
            <person name="Kwon K.K."/>
        </authorList>
    </citation>
    <scope>NUCLEOTIDE SEQUENCE</scope>
    <source>
        <strain evidence="13">ES005</strain>
    </source>
</reference>
<dbReference type="EC" id="2.7.13.3" evidence="3"/>
<dbReference type="SMART" id="SM00387">
    <property type="entry name" value="HATPase_c"/>
    <property type="match status" value="1"/>
</dbReference>
<evidence type="ECO:0000256" key="9">
    <source>
        <dbReference type="SAM" id="Coils"/>
    </source>
</evidence>
<sequence>MIKKIFPSVLLILTATLLVMGIFTYHNTKGLYYDFVEDGLNRALTAIEGSILDSEDFYDPSENLMIRHTMESSDYRITLIDEEGRVVFDTDRDAETMQNHADRPEILDALSGNPTRSVRYSESIGADMMYKAVAMELDDGSTGILRVSMKLSLTRDILTMSLRELAVYLFFAFAAAALFSRYLIGYMLRPVKDISFFAKKIAGGDYEERMSWYANDEIGDLATSLNDMADRLEETFQMLSNRNVELEVILKSILDGIIAVDPTYHIKIINNSALQLLGVDPNRHWVGKNLREILPKDSLFREMDDVYAKDGDESVYYKEVKIGDKTVRVAYGKINDNDQVNGYILVLQDITQIRRLENIRKDFVANVSHELKTPITSIKGFVETLREGVDDEATRNHFYDIIEMETQRLIELVEDILTLSFLENEESGREGVEDRIHPGVVLREMIQMASKLAREKDIRIESQIQSDLPEIPFKEEYFRQMCLNLLDNAVKYSPPASKVWVTLKREEKYLKLIIADQGMGIPEEAKERIFERFYRVEKGRGRKEGGTGLGLAIVKHIVQSQGATITVDSEPGKGSTFTVTIEIVRY</sequence>
<keyword evidence="4" id="KW-0597">Phosphoprotein</keyword>
<dbReference type="PRINTS" id="PR00344">
    <property type="entry name" value="BCTRLSENSOR"/>
</dbReference>